<dbReference type="InterPro" id="IPR020568">
    <property type="entry name" value="Ribosomal_Su5_D2-typ_SF"/>
</dbReference>
<dbReference type="InterPro" id="IPR038973">
    <property type="entry name" value="MutL/Mlh/Pms-like"/>
</dbReference>
<dbReference type="InterPro" id="IPR002099">
    <property type="entry name" value="MutL/Mlh/PMS"/>
</dbReference>
<evidence type="ECO:0000256" key="2">
    <source>
        <dbReference type="ARBA" id="ARBA00022763"/>
    </source>
</evidence>
<keyword evidence="5" id="KW-1185">Reference proteome</keyword>
<reference evidence="4 5" key="1">
    <citation type="submission" date="2014-04" db="EMBL/GenBank/DDBJ databases">
        <title>Evolutionary Origins and Diversification of the Mycorrhizal Mutualists.</title>
        <authorList>
            <consortium name="DOE Joint Genome Institute"/>
            <consortium name="Mycorrhizal Genomics Consortium"/>
            <person name="Kohler A."/>
            <person name="Kuo A."/>
            <person name="Nagy L.G."/>
            <person name="Floudas D."/>
            <person name="Copeland A."/>
            <person name="Barry K.W."/>
            <person name="Cichocki N."/>
            <person name="Veneault-Fourrey C."/>
            <person name="LaButti K."/>
            <person name="Lindquist E.A."/>
            <person name="Lipzen A."/>
            <person name="Lundell T."/>
            <person name="Morin E."/>
            <person name="Murat C."/>
            <person name="Riley R."/>
            <person name="Ohm R."/>
            <person name="Sun H."/>
            <person name="Tunlid A."/>
            <person name="Henrissat B."/>
            <person name="Grigoriev I.V."/>
            <person name="Hibbett D.S."/>
            <person name="Martin F."/>
        </authorList>
    </citation>
    <scope>NUCLEOTIDE SEQUENCE [LARGE SCALE GENOMIC DNA]</scope>
    <source>
        <strain evidence="4 5">Koide BX008</strain>
    </source>
</reference>
<comment type="similarity">
    <text evidence="1">Belongs to the DNA mismatch repair MutL/HexB family.</text>
</comment>
<dbReference type="AlphaFoldDB" id="A0A0C2WIG4"/>
<dbReference type="Pfam" id="PF01119">
    <property type="entry name" value="DNA_mis_repair"/>
    <property type="match status" value="1"/>
</dbReference>
<evidence type="ECO:0000313" key="4">
    <source>
        <dbReference type="EMBL" id="KIL56446.1"/>
    </source>
</evidence>
<dbReference type="HOGENOM" id="CLU_004131_6_0_1"/>
<dbReference type="GO" id="GO:0006298">
    <property type="term" value="P:mismatch repair"/>
    <property type="evidence" value="ECO:0007669"/>
    <property type="project" value="InterPro"/>
</dbReference>
<dbReference type="GO" id="GO:0032389">
    <property type="term" value="C:MutLalpha complex"/>
    <property type="evidence" value="ECO:0007669"/>
    <property type="project" value="TreeGrafter"/>
</dbReference>
<dbReference type="STRING" id="946122.A0A0C2WIG4"/>
<proteinExistence type="inferred from homology"/>
<dbReference type="GO" id="GO:0061982">
    <property type="term" value="P:meiosis I cell cycle process"/>
    <property type="evidence" value="ECO:0007669"/>
    <property type="project" value="UniProtKB-ARBA"/>
</dbReference>
<dbReference type="SMART" id="SM01340">
    <property type="entry name" value="DNA_mis_repair"/>
    <property type="match status" value="1"/>
</dbReference>
<evidence type="ECO:0000259" key="3">
    <source>
        <dbReference type="SMART" id="SM01340"/>
    </source>
</evidence>
<dbReference type="InterPro" id="IPR013507">
    <property type="entry name" value="DNA_mismatch_S5_2-like"/>
</dbReference>
<dbReference type="CDD" id="cd16926">
    <property type="entry name" value="HATPase_MutL-MLH-PMS-like"/>
    <property type="match status" value="1"/>
</dbReference>
<evidence type="ECO:0000256" key="1">
    <source>
        <dbReference type="ARBA" id="ARBA00006082"/>
    </source>
</evidence>
<dbReference type="Proteomes" id="UP000054549">
    <property type="component" value="Unassembled WGS sequence"/>
</dbReference>
<dbReference type="InParanoid" id="A0A0C2WIG4"/>
<dbReference type="InterPro" id="IPR036890">
    <property type="entry name" value="HATPase_C_sf"/>
</dbReference>
<dbReference type="Gene3D" id="3.30.565.10">
    <property type="entry name" value="Histidine kinase-like ATPase, C-terminal domain"/>
    <property type="match status" value="1"/>
</dbReference>
<dbReference type="SUPFAM" id="SSF55874">
    <property type="entry name" value="ATPase domain of HSP90 chaperone/DNA topoisomerase II/histidine kinase"/>
    <property type="match status" value="1"/>
</dbReference>
<dbReference type="SUPFAM" id="SSF54211">
    <property type="entry name" value="Ribosomal protein S5 domain 2-like"/>
    <property type="match status" value="1"/>
</dbReference>
<dbReference type="Gene3D" id="3.30.230.10">
    <property type="match status" value="1"/>
</dbReference>
<evidence type="ECO:0000313" key="5">
    <source>
        <dbReference type="Proteomes" id="UP000054549"/>
    </source>
</evidence>
<dbReference type="FunFam" id="3.30.565.10:FF:000014">
    <property type="entry name" value="Mismatch repair endonuclease pms1, putative"/>
    <property type="match status" value="1"/>
</dbReference>
<sequence length="391" mass="42969">MASTSVPGPSSIKAIDKTSIHRISSGQVIVDLQTAVKELVENSLDAGATSIEVRFKHWGLTSVEVIDNGCGIAEKDWESVGLKHYTSKLSTFDDLSIIHTFGFRGEAISSLCALCDNVVVTTATDGPMGIQLDLEQSGKVGKKTKVARQRGTTVMFTRLFASLPVRRKELQRNIKREFGKALGLLNAYALGPCAGMDSSGGGVRLSVINQTENGQKVPQIKTEGVSSFKSSVTALWGPKAMDNTVELALDFRVQREKSVARRINDKYSQDSQSQSEDDAVSVQVKGLISKFTVGCGRTGTDRQFFYVNGRPCNLTKVQKAFNEVYRSFNANQSPFILADFIIPTEFCDINVSPDKRTIFMQSEQNLVDALKVYVTNLCQNMSLTLMSFRMR</sequence>
<feature type="domain" description="DNA mismatch repair protein S5" evidence="3">
    <location>
        <begin position="232"/>
        <end position="379"/>
    </location>
</feature>
<name>A0A0C2WIG4_AMAMK</name>
<dbReference type="GO" id="GO:0005524">
    <property type="term" value="F:ATP binding"/>
    <property type="evidence" value="ECO:0007669"/>
    <property type="project" value="InterPro"/>
</dbReference>
<dbReference type="InterPro" id="IPR014721">
    <property type="entry name" value="Ribsml_uS5_D2-typ_fold_subgr"/>
</dbReference>
<dbReference type="NCBIfam" id="TIGR00585">
    <property type="entry name" value="mutl"/>
    <property type="match status" value="1"/>
</dbReference>
<dbReference type="GO" id="GO:0030983">
    <property type="term" value="F:mismatched DNA binding"/>
    <property type="evidence" value="ECO:0007669"/>
    <property type="project" value="InterPro"/>
</dbReference>
<dbReference type="EMBL" id="KN818421">
    <property type="protein sequence ID" value="KIL56446.1"/>
    <property type="molecule type" value="Genomic_DNA"/>
</dbReference>
<dbReference type="CDD" id="cd03484">
    <property type="entry name" value="MutL_Trans_hPMS_2_like"/>
    <property type="match status" value="1"/>
</dbReference>
<dbReference type="PANTHER" id="PTHR10073">
    <property type="entry name" value="DNA MISMATCH REPAIR PROTEIN MLH, PMS, MUTL"/>
    <property type="match status" value="1"/>
</dbReference>
<dbReference type="GO" id="GO:0140664">
    <property type="term" value="F:ATP-dependent DNA damage sensor activity"/>
    <property type="evidence" value="ECO:0007669"/>
    <property type="project" value="InterPro"/>
</dbReference>
<dbReference type="OrthoDB" id="10263226at2759"/>
<dbReference type="GO" id="GO:0016887">
    <property type="term" value="F:ATP hydrolysis activity"/>
    <property type="evidence" value="ECO:0007669"/>
    <property type="project" value="InterPro"/>
</dbReference>
<organism evidence="4 5">
    <name type="scientific">Amanita muscaria (strain Koide BX008)</name>
    <dbReference type="NCBI Taxonomy" id="946122"/>
    <lineage>
        <taxon>Eukaryota</taxon>
        <taxon>Fungi</taxon>
        <taxon>Dikarya</taxon>
        <taxon>Basidiomycota</taxon>
        <taxon>Agaricomycotina</taxon>
        <taxon>Agaricomycetes</taxon>
        <taxon>Agaricomycetidae</taxon>
        <taxon>Agaricales</taxon>
        <taxon>Pluteineae</taxon>
        <taxon>Amanitaceae</taxon>
        <taxon>Amanita</taxon>
    </lineage>
</organism>
<keyword evidence="2" id="KW-0227">DNA damage</keyword>
<protein>
    <recommendedName>
        <fullName evidence="3">DNA mismatch repair protein S5 domain-containing protein</fullName>
    </recommendedName>
</protein>
<dbReference type="Pfam" id="PF13589">
    <property type="entry name" value="HATPase_c_3"/>
    <property type="match status" value="1"/>
</dbReference>
<accession>A0A0C2WIG4</accession>
<gene>
    <name evidence="4" type="ORF">M378DRAFT_89307</name>
</gene>
<dbReference type="PANTHER" id="PTHR10073:SF52">
    <property type="entry name" value="MISMATCH REPAIR ENDONUCLEASE PMS2"/>
    <property type="match status" value="1"/>
</dbReference>